<evidence type="ECO:0000313" key="3">
    <source>
        <dbReference type="Proteomes" id="UP000800040"/>
    </source>
</evidence>
<feature type="transmembrane region" description="Helical" evidence="1">
    <location>
        <begin position="123"/>
        <end position="143"/>
    </location>
</feature>
<sequence>MSRAYRTTQATSIIIIMDDAPPCRKQHRESWIASGVIINYACCVSMAVLSLNRDDLNLIYIMVIFVPCNIFFQSLNLWLWHRERARLRFSASLRKGVSCLLVNVWAVGCVVAFYRVYKAMWIAGWWFIGIPALYSSYLTQMLFTVEMKGKREGGCHLMLFVFAHGPRIAEARWGTEGKEATRPAA</sequence>
<dbReference type="AlphaFoldDB" id="A0A6A5KJS4"/>
<protein>
    <submittedName>
        <fullName evidence="2">Uncharacterized protein</fullName>
    </submittedName>
</protein>
<feature type="transmembrane region" description="Helical" evidence="1">
    <location>
        <begin position="58"/>
        <end position="79"/>
    </location>
</feature>
<gene>
    <name evidence="2" type="ORF">BDW02DRAFT_646560</name>
</gene>
<accession>A0A6A5KJS4</accession>
<keyword evidence="3" id="KW-1185">Reference proteome</keyword>
<keyword evidence="1" id="KW-0812">Transmembrane</keyword>
<evidence type="ECO:0000256" key="1">
    <source>
        <dbReference type="SAM" id="Phobius"/>
    </source>
</evidence>
<keyword evidence="1" id="KW-0472">Membrane</keyword>
<dbReference type="OrthoDB" id="3796343at2759"/>
<keyword evidence="1" id="KW-1133">Transmembrane helix</keyword>
<feature type="transmembrane region" description="Helical" evidence="1">
    <location>
        <begin position="100"/>
        <end position="117"/>
    </location>
</feature>
<organism evidence="2 3">
    <name type="scientific">Decorospora gaudefroyi</name>
    <dbReference type="NCBI Taxonomy" id="184978"/>
    <lineage>
        <taxon>Eukaryota</taxon>
        <taxon>Fungi</taxon>
        <taxon>Dikarya</taxon>
        <taxon>Ascomycota</taxon>
        <taxon>Pezizomycotina</taxon>
        <taxon>Dothideomycetes</taxon>
        <taxon>Pleosporomycetidae</taxon>
        <taxon>Pleosporales</taxon>
        <taxon>Pleosporineae</taxon>
        <taxon>Pleosporaceae</taxon>
        <taxon>Decorospora</taxon>
    </lineage>
</organism>
<evidence type="ECO:0000313" key="2">
    <source>
        <dbReference type="EMBL" id="KAF1835841.1"/>
    </source>
</evidence>
<feature type="transmembrane region" description="Helical" evidence="1">
    <location>
        <begin position="31"/>
        <end position="52"/>
    </location>
</feature>
<dbReference type="Proteomes" id="UP000800040">
    <property type="component" value="Unassembled WGS sequence"/>
</dbReference>
<proteinExistence type="predicted"/>
<name>A0A6A5KJS4_9PLEO</name>
<dbReference type="EMBL" id="ML975281">
    <property type="protein sequence ID" value="KAF1835841.1"/>
    <property type="molecule type" value="Genomic_DNA"/>
</dbReference>
<reference evidence="2" key="1">
    <citation type="submission" date="2020-01" db="EMBL/GenBank/DDBJ databases">
        <authorList>
            <consortium name="DOE Joint Genome Institute"/>
            <person name="Haridas S."/>
            <person name="Albert R."/>
            <person name="Binder M."/>
            <person name="Bloem J."/>
            <person name="Labutti K."/>
            <person name="Salamov A."/>
            <person name="Andreopoulos B."/>
            <person name="Baker S.E."/>
            <person name="Barry K."/>
            <person name="Bills G."/>
            <person name="Bluhm B.H."/>
            <person name="Cannon C."/>
            <person name="Castanera R."/>
            <person name="Culley D.E."/>
            <person name="Daum C."/>
            <person name="Ezra D."/>
            <person name="Gonzalez J.B."/>
            <person name="Henrissat B."/>
            <person name="Kuo A."/>
            <person name="Liang C."/>
            <person name="Lipzen A."/>
            <person name="Lutzoni F."/>
            <person name="Magnuson J."/>
            <person name="Mondo S."/>
            <person name="Nolan M."/>
            <person name="Ohm R."/>
            <person name="Pangilinan J."/>
            <person name="Park H.-J."/>
            <person name="Ramirez L."/>
            <person name="Alfaro M."/>
            <person name="Sun H."/>
            <person name="Tritt A."/>
            <person name="Yoshinaga Y."/>
            <person name="Zwiers L.-H."/>
            <person name="Turgeon B.G."/>
            <person name="Goodwin S.B."/>
            <person name="Spatafora J.W."/>
            <person name="Crous P.W."/>
            <person name="Grigoriev I.V."/>
        </authorList>
    </citation>
    <scope>NUCLEOTIDE SEQUENCE</scope>
    <source>
        <strain evidence="2">P77</strain>
    </source>
</reference>